<gene>
    <name evidence="1" type="ORF">VKT23_010097</name>
</gene>
<organism evidence="1 2">
    <name type="scientific">Marasmiellus scandens</name>
    <dbReference type="NCBI Taxonomy" id="2682957"/>
    <lineage>
        <taxon>Eukaryota</taxon>
        <taxon>Fungi</taxon>
        <taxon>Dikarya</taxon>
        <taxon>Basidiomycota</taxon>
        <taxon>Agaricomycotina</taxon>
        <taxon>Agaricomycetes</taxon>
        <taxon>Agaricomycetidae</taxon>
        <taxon>Agaricales</taxon>
        <taxon>Marasmiineae</taxon>
        <taxon>Omphalotaceae</taxon>
        <taxon>Marasmiellus</taxon>
    </lineage>
</organism>
<evidence type="ECO:0000313" key="2">
    <source>
        <dbReference type="Proteomes" id="UP001498398"/>
    </source>
</evidence>
<comment type="caution">
    <text evidence="1">The sequence shown here is derived from an EMBL/GenBank/DDBJ whole genome shotgun (WGS) entry which is preliminary data.</text>
</comment>
<dbReference type="EMBL" id="JBANRG010000019">
    <property type="protein sequence ID" value="KAK7457758.1"/>
    <property type="molecule type" value="Genomic_DNA"/>
</dbReference>
<accession>A0ABR1JC30</accession>
<reference evidence="1 2" key="1">
    <citation type="submission" date="2024-01" db="EMBL/GenBank/DDBJ databases">
        <title>A draft genome for the cacao thread blight pathogen Marasmiellus scandens.</title>
        <authorList>
            <person name="Baruah I.K."/>
            <person name="Leung J."/>
            <person name="Bukari Y."/>
            <person name="Amoako-Attah I."/>
            <person name="Meinhardt L.W."/>
            <person name="Bailey B.A."/>
            <person name="Cohen S.P."/>
        </authorList>
    </citation>
    <scope>NUCLEOTIDE SEQUENCE [LARGE SCALE GENOMIC DNA]</scope>
    <source>
        <strain evidence="1 2">GH-19</strain>
    </source>
</reference>
<evidence type="ECO:0000313" key="1">
    <source>
        <dbReference type="EMBL" id="KAK7457758.1"/>
    </source>
</evidence>
<proteinExistence type="predicted"/>
<dbReference type="Proteomes" id="UP001498398">
    <property type="component" value="Unassembled WGS sequence"/>
</dbReference>
<protein>
    <submittedName>
        <fullName evidence="1">Uncharacterized protein</fullName>
    </submittedName>
</protein>
<name>A0ABR1JC30_9AGAR</name>
<keyword evidence="2" id="KW-1185">Reference proteome</keyword>
<sequence>MSDIYHYDIELVRLVHEGIRERNALEQQSTQEEREVERQFRRMPEYVDIPYKNLPSITTAEYIRSFLENLNNSFRLDPECVFDFSKLHKPQKGFYVGIGLTVSLINTSRYPPVILSTNRQTVEWLAQENISLVIEDLPGDYRRTSLG</sequence>